<dbReference type="Gene3D" id="1.20.120.450">
    <property type="entry name" value="dinb family like domain"/>
    <property type="match status" value="1"/>
</dbReference>
<evidence type="ECO:0000313" key="2">
    <source>
        <dbReference type="EMBL" id="SER44415.1"/>
    </source>
</evidence>
<dbReference type="OrthoDB" id="9814103at2"/>
<accession>A0A1H9P945</accession>
<dbReference type="Proteomes" id="UP000199021">
    <property type="component" value="Unassembled WGS sequence"/>
</dbReference>
<reference evidence="3" key="1">
    <citation type="submission" date="2016-10" db="EMBL/GenBank/DDBJ databases">
        <authorList>
            <person name="Varghese N."/>
            <person name="Submissions S."/>
        </authorList>
    </citation>
    <scope>NUCLEOTIDE SEQUENCE [LARGE SCALE GENOMIC DNA]</scope>
    <source>
        <strain evidence="3">DSM 24740</strain>
    </source>
</reference>
<keyword evidence="3" id="KW-1185">Reference proteome</keyword>
<dbReference type="STRING" id="478744.SAMN05444359_1442"/>
<evidence type="ECO:0000259" key="1">
    <source>
        <dbReference type="Pfam" id="PF12867"/>
    </source>
</evidence>
<organism evidence="2 3">
    <name type="scientific">Neolewinella agarilytica</name>
    <dbReference type="NCBI Taxonomy" id="478744"/>
    <lineage>
        <taxon>Bacteria</taxon>
        <taxon>Pseudomonadati</taxon>
        <taxon>Bacteroidota</taxon>
        <taxon>Saprospiria</taxon>
        <taxon>Saprospirales</taxon>
        <taxon>Lewinellaceae</taxon>
        <taxon>Neolewinella</taxon>
    </lineage>
</organism>
<dbReference type="Pfam" id="PF12867">
    <property type="entry name" value="DinB_2"/>
    <property type="match status" value="1"/>
</dbReference>
<evidence type="ECO:0000313" key="3">
    <source>
        <dbReference type="Proteomes" id="UP000199021"/>
    </source>
</evidence>
<dbReference type="InParanoid" id="A0A1H9P945"/>
<sequence>MCKTDMTDQDFVAHSVCDDPNINLLMTNTDYFVSLYETLHRKMPFFGSGIEESLERIPEEHLHRPVGHRTIAQLLAHMIAWREDLIKRLHELPREKIEINSPEDWPDATGKTKADFLRAFADTKVELQKGLEKYDVSKMYDLVHPDYDYINVNILEGGAQHDIYHIGQVNMLAAILRELEEAKE</sequence>
<dbReference type="SUPFAM" id="SSF109854">
    <property type="entry name" value="DinB/YfiT-like putative metalloenzymes"/>
    <property type="match status" value="1"/>
</dbReference>
<proteinExistence type="predicted"/>
<feature type="domain" description="DinB-like" evidence="1">
    <location>
        <begin position="52"/>
        <end position="168"/>
    </location>
</feature>
<dbReference type="EMBL" id="FOFB01000044">
    <property type="protein sequence ID" value="SER44415.1"/>
    <property type="molecule type" value="Genomic_DNA"/>
</dbReference>
<name>A0A1H9P945_9BACT</name>
<gene>
    <name evidence="2" type="ORF">SAMN05444359_1442</name>
</gene>
<protein>
    <submittedName>
        <fullName evidence="2">DinB superfamily protein</fullName>
    </submittedName>
</protein>
<dbReference type="AlphaFoldDB" id="A0A1H9P945"/>
<dbReference type="InterPro" id="IPR034660">
    <property type="entry name" value="DinB/YfiT-like"/>
</dbReference>
<dbReference type="InterPro" id="IPR024775">
    <property type="entry name" value="DinB-like"/>
</dbReference>